<dbReference type="AlphaFoldDB" id="A0AAW2UYJ2"/>
<proteinExistence type="predicted"/>
<sequence>MSLLLLLLGAESEFLRGGADTDMSLKPMLDLGRIMPSQPRRILIPGRGLGCKNLSFNVLKKEMKTDVWISKKVYILGNDVSVQSMRDEIMAIEGTSPARRSNDAIQNFSQETCIPSHNAYPAAAAADASVVLPSKCTSCHSMVYLWVILYASLVNTDSYLMLLAITGALFLKILQFHKYQKWLHCIASIKHLLKALPMNEFKGRERVSGKLEDVSAGPLGKKKISKLHNTTIADPKCNWKLIDKDDFFTVDVYSIENFCISIGILLAWKVLCRLFVYLVRRFDCKKVRK</sequence>
<gene>
    <name evidence="2" type="ORF">Slati_3193800</name>
</gene>
<name>A0AAW2UYJ2_9LAMI</name>
<keyword evidence="1" id="KW-0732">Signal</keyword>
<reference evidence="2" key="2">
    <citation type="journal article" date="2024" name="Plant">
        <title>Genomic evolution and insights into agronomic trait innovations of Sesamum species.</title>
        <authorList>
            <person name="Miao H."/>
            <person name="Wang L."/>
            <person name="Qu L."/>
            <person name="Liu H."/>
            <person name="Sun Y."/>
            <person name="Le M."/>
            <person name="Wang Q."/>
            <person name="Wei S."/>
            <person name="Zheng Y."/>
            <person name="Lin W."/>
            <person name="Duan Y."/>
            <person name="Cao H."/>
            <person name="Xiong S."/>
            <person name="Wang X."/>
            <person name="Wei L."/>
            <person name="Li C."/>
            <person name="Ma Q."/>
            <person name="Ju M."/>
            <person name="Zhao R."/>
            <person name="Li G."/>
            <person name="Mu C."/>
            <person name="Tian Q."/>
            <person name="Mei H."/>
            <person name="Zhang T."/>
            <person name="Gao T."/>
            <person name="Zhang H."/>
        </authorList>
    </citation>
    <scope>NUCLEOTIDE SEQUENCE</scope>
    <source>
        <strain evidence="2">KEN1</strain>
    </source>
</reference>
<evidence type="ECO:0000313" key="2">
    <source>
        <dbReference type="EMBL" id="KAL0421709.1"/>
    </source>
</evidence>
<dbReference type="EMBL" id="JACGWN010000011">
    <property type="protein sequence ID" value="KAL0421709.1"/>
    <property type="molecule type" value="Genomic_DNA"/>
</dbReference>
<organism evidence="2">
    <name type="scientific">Sesamum latifolium</name>
    <dbReference type="NCBI Taxonomy" id="2727402"/>
    <lineage>
        <taxon>Eukaryota</taxon>
        <taxon>Viridiplantae</taxon>
        <taxon>Streptophyta</taxon>
        <taxon>Embryophyta</taxon>
        <taxon>Tracheophyta</taxon>
        <taxon>Spermatophyta</taxon>
        <taxon>Magnoliopsida</taxon>
        <taxon>eudicotyledons</taxon>
        <taxon>Gunneridae</taxon>
        <taxon>Pentapetalae</taxon>
        <taxon>asterids</taxon>
        <taxon>lamiids</taxon>
        <taxon>Lamiales</taxon>
        <taxon>Pedaliaceae</taxon>
        <taxon>Sesamum</taxon>
    </lineage>
</organism>
<feature type="chain" id="PRO_5043408157" evidence="1">
    <location>
        <begin position="20"/>
        <end position="289"/>
    </location>
</feature>
<accession>A0AAW2UYJ2</accession>
<feature type="signal peptide" evidence="1">
    <location>
        <begin position="1"/>
        <end position="19"/>
    </location>
</feature>
<reference evidence="2" key="1">
    <citation type="submission" date="2020-06" db="EMBL/GenBank/DDBJ databases">
        <authorList>
            <person name="Li T."/>
            <person name="Hu X."/>
            <person name="Zhang T."/>
            <person name="Song X."/>
            <person name="Zhang H."/>
            <person name="Dai N."/>
            <person name="Sheng W."/>
            <person name="Hou X."/>
            <person name="Wei L."/>
        </authorList>
    </citation>
    <scope>NUCLEOTIDE SEQUENCE</scope>
    <source>
        <strain evidence="2">KEN1</strain>
        <tissue evidence="2">Leaf</tissue>
    </source>
</reference>
<evidence type="ECO:0000256" key="1">
    <source>
        <dbReference type="SAM" id="SignalP"/>
    </source>
</evidence>
<protein>
    <submittedName>
        <fullName evidence="2">Uncharacterized protein</fullName>
    </submittedName>
</protein>
<comment type="caution">
    <text evidence="2">The sequence shown here is derived from an EMBL/GenBank/DDBJ whole genome shotgun (WGS) entry which is preliminary data.</text>
</comment>